<comment type="caution">
    <text evidence="1">The sequence shown here is derived from an EMBL/GenBank/DDBJ whole genome shotgun (WGS) entry which is preliminary data.</text>
</comment>
<proteinExistence type="predicted"/>
<dbReference type="InParanoid" id="D3AWI9"/>
<dbReference type="GeneID" id="31355997"/>
<dbReference type="Proteomes" id="UP000001396">
    <property type="component" value="Unassembled WGS sequence"/>
</dbReference>
<keyword evidence="2" id="KW-1185">Reference proteome</keyword>
<evidence type="ECO:0000313" key="2">
    <source>
        <dbReference type="Proteomes" id="UP000001396"/>
    </source>
</evidence>
<gene>
    <name evidence="1" type="ORF">PPL_00464</name>
</gene>
<dbReference type="STRING" id="670386.D3AWI9"/>
<evidence type="ECO:0000313" key="1">
    <source>
        <dbReference type="EMBL" id="EFA86662.1"/>
    </source>
</evidence>
<dbReference type="EMBL" id="ADBJ01000002">
    <property type="protein sequence ID" value="EFA86662.1"/>
    <property type="molecule type" value="Genomic_DNA"/>
</dbReference>
<reference evidence="1 2" key="1">
    <citation type="journal article" date="2011" name="Genome Res.">
        <title>Phylogeny-wide analysis of social amoeba genomes highlights ancient origins for complex intercellular communication.</title>
        <authorList>
            <person name="Heidel A.J."/>
            <person name="Lawal H.M."/>
            <person name="Felder M."/>
            <person name="Schilde C."/>
            <person name="Helps N.R."/>
            <person name="Tunggal B."/>
            <person name="Rivero F."/>
            <person name="John U."/>
            <person name="Schleicher M."/>
            <person name="Eichinger L."/>
            <person name="Platzer M."/>
            <person name="Noegel A.A."/>
            <person name="Schaap P."/>
            <person name="Gloeckner G."/>
        </authorList>
    </citation>
    <scope>NUCLEOTIDE SEQUENCE [LARGE SCALE GENOMIC DNA]</scope>
    <source>
        <strain evidence="2">ATCC 26659 / Pp 5 / PN500</strain>
    </source>
</reference>
<protein>
    <submittedName>
        <fullName evidence="1">Uncharacterized protein</fullName>
    </submittedName>
</protein>
<accession>D3AWI9</accession>
<dbReference type="AlphaFoldDB" id="D3AWI9"/>
<dbReference type="RefSeq" id="XP_020438766.1">
    <property type="nucleotide sequence ID" value="XM_020571492.1"/>
</dbReference>
<sequence>MMCGNTCGCGHSGCAGNCAWAIKELQGQINKLTQQITNIESSKITTQTVKVPAHSHSITNTQFTAIPGSQATLTVTRPTKLVAFVSFHSITPSVNTSCDVTSALNGSILTLAGYNDYPWPTGTSLNHNNWANGVSITQEVLQPGCTYNYDIRARVRGGNQPSTANGFASLLVLIPLINIVSKTI</sequence>
<organism evidence="1 2">
    <name type="scientific">Heterostelium pallidum (strain ATCC 26659 / Pp 5 / PN500)</name>
    <name type="common">Cellular slime mold</name>
    <name type="synonym">Polysphondylium pallidum</name>
    <dbReference type="NCBI Taxonomy" id="670386"/>
    <lineage>
        <taxon>Eukaryota</taxon>
        <taxon>Amoebozoa</taxon>
        <taxon>Evosea</taxon>
        <taxon>Eumycetozoa</taxon>
        <taxon>Dictyostelia</taxon>
        <taxon>Acytosteliales</taxon>
        <taxon>Acytosteliaceae</taxon>
        <taxon>Heterostelium</taxon>
    </lineage>
</organism>
<name>D3AWI9_HETP5</name>